<dbReference type="PANTHER" id="PTHR34183">
    <property type="entry name" value="ENDOLYTIC PEPTIDOGLYCAN TRANSGLYCOSYLASE RLPA"/>
    <property type="match status" value="1"/>
</dbReference>
<evidence type="ECO:0000256" key="1">
    <source>
        <dbReference type="ARBA" id="ARBA00023239"/>
    </source>
</evidence>
<evidence type="ECO:0000256" key="3">
    <source>
        <dbReference type="SAM" id="MobiDB-lite"/>
    </source>
</evidence>
<feature type="compositionally biased region" description="Low complexity" evidence="3">
    <location>
        <begin position="35"/>
        <end position="51"/>
    </location>
</feature>
<dbReference type="InterPro" id="IPR009009">
    <property type="entry name" value="RlpA-like_DPBB"/>
</dbReference>
<protein>
    <recommendedName>
        <fullName evidence="4">RlpA-like protein double-psi beta-barrel domain-containing protein</fullName>
    </recommendedName>
</protein>
<evidence type="ECO:0000259" key="4">
    <source>
        <dbReference type="Pfam" id="PF03330"/>
    </source>
</evidence>
<dbReference type="PANTHER" id="PTHR34183:SF1">
    <property type="entry name" value="ENDOLYTIC PEPTIDOGLYCAN TRANSGLYCOSYLASE RLPA"/>
    <property type="match status" value="1"/>
</dbReference>
<evidence type="ECO:0000313" key="5">
    <source>
        <dbReference type="EMBL" id="SVB50719.1"/>
    </source>
</evidence>
<evidence type="ECO:0000256" key="2">
    <source>
        <dbReference type="ARBA" id="ARBA00023316"/>
    </source>
</evidence>
<dbReference type="EMBL" id="UINC01044795">
    <property type="protein sequence ID" value="SVB50719.1"/>
    <property type="molecule type" value="Genomic_DNA"/>
</dbReference>
<dbReference type="InterPro" id="IPR012997">
    <property type="entry name" value="RplA"/>
</dbReference>
<gene>
    <name evidence="5" type="ORF">METZ01_LOCUS203573</name>
</gene>
<dbReference type="SUPFAM" id="SSF50685">
    <property type="entry name" value="Barwin-like endoglucanases"/>
    <property type="match status" value="1"/>
</dbReference>
<dbReference type="CDD" id="cd22268">
    <property type="entry name" value="DPBB_RlpA-like"/>
    <property type="match status" value="1"/>
</dbReference>
<keyword evidence="1" id="KW-0456">Lyase</keyword>
<reference evidence="5" key="1">
    <citation type="submission" date="2018-05" db="EMBL/GenBank/DDBJ databases">
        <authorList>
            <person name="Lanie J.A."/>
            <person name="Ng W.-L."/>
            <person name="Kazmierczak K.M."/>
            <person name="Andrzejewski T.M."/>
            <person name="Davidsen T.M."/>
            <person name="Wayne K.J."/>
            <person name="Tettelin H."/>
            <person name="Glass J.I."/>
            <person name="Rusch D."/>
            <person name="Podicherti R."/>
            <person name="Tsui H.-C.T."/>
            <person name="Winkler M.E."/>
        </authorList>
    </citation>
    <scope>NUCLEOTIDE SEQUENCE</scope>
</reference>
<dbReference type="InterPro" id="IPR036908">
    <property type="entry name" value="RlpA-like_sf"/>
</dbReference>
<dbReference type="InterPro" id="IPR034718">
    <property type="entry name" value="RlpA"/>
</dbReference>
<dbReference type="HAMAP" id="MF_02071">
    <property type="entry name" value="RlpA"/>
    <property type="match status" value="1"/>
</dbReference>
<dbReference type="Pfam" id="PF03330">
    <property type="entry name" value="DPBB_1"/>
    <property type="match status" value="1"/>
</dbReference>
<dbReference type="GO" id="GO:0071555">
    <property type="term" value="P:cell wall organization"/>
    <property type="evidence" value="ECO:0007669"/>
    <property type="project" value="UniProtKB-KW"/>
</dbReference>
<feature type="region of interest" description="Disordered" evidence="3">
    <location>
        <begin position="35"/>
        <end position="67"/>
    </location>
</feature>
<sequence length="172" mass="18286">MRRLRVVTGIAALLAAMACVPAPIYRNGAVPTARSAAGQASSGSGTTTRQSPPVVASPQNVHPVDPQNISTANAYQVGVSSYYGKQFHGRKTANGEIFNMYKLTAAHRVLPLGTVAKVTNLSNGRWVVVKVNDRGPFIEGRILDLSFAAALEIEMVQQGTAKVMIEIVEPVD</sequence>
<dbReference type="PROSITE" id="PS51257">
    <property type="entry name" value="PROKAR_LIPOPROTEIN"/>
    <property type="match status" value="1"/>
</dbReference>
<dbReference type="NCBIfam" id="TIGR00413">
    <property type="entry name" value="rlpA"/>
    <property type="match status" value="1"/>
</dbReference>
<name>A0A382EJY0_9ZZZZ</name>
<dbReference type="GO" id="GO:0016829">
    <property type="term" value="F:lyase activity"/>
    <property type="evidence" value="ECO:0007669"/>
    <property type="project" value="UniProtKB-KW"/>
</dbReference>
<proteinExistence type="inferred from homology"/>
<accession>A0A382EJY0</accession>
<organism evidence="5">
    <name type="scientific">marine metagenome</name>
    <dbReference type="NCBI Taxonomy" id="408172"/>
    <lineage>
        <taxon>unclassified sequences</taxon>
        <taxon>metagenomes</taxon>
        <taxon>ecological metagenomes</taxon>
    </lineage>
</organism>
<dbReference type="AlphaFoldDB" id="A0A382EJY0"/>
<dbReference type="Gene3D" id="2.40.40.10">
    <property type="entry name" value="RlpA-like domain"/>
    <property type="match status" value="1"/>
</dbReference>
<keyword evidence="2" id="KW-0961">Cell wall biogenesis/degradation</keyword>
<feature type="domain" description="RlpA-like protein double-psi beta-barrel" evidence="4">
    <location>
        <begin position="77"/>
        <end position="164"/>
    </location>
</feature>